<organism evidence="2 3">
    <name type="scientific">Amblyomma americanum</name>
    <name type="common">Lone star tick</name>
    <dbReference type="NCBI Taxonomy" id="6943"/>
    <lineage>
        <taxon>Eukaryota</taxon>
        <taxon>Metazoa</taxon>
        <taxon>Ecdysozoa</taxon>
        <taxon>Arthropoda</taxon>
        <taxon>Chelicerata</taxon>
        <taxon>Arachnida</taxon>
        <taxon>Acari</taxon>
        <taxon>Parasitiformes</taxon>
        <taxon>Ixodida</taxon>
        <taxon>Ixodoidea</taxon>
        <taxon>Ixodidae</taxon>
        <taxon>Amblyomminae</taxon>
        <taxon>Amblyomma</taxon>
    </lineage>
</organism>
<dbReference type="AlphaFoldDB" id="A0AAQ4EGU9"/>
<sequence>MSSRSGTTAAAADNSVLSPFFPPPPPSVQRPIGRMLVTRALLTHSMPGQATAETHEYKSREWSQRPEIQHSEIAIDIERPSALQQGAVLL</sequence>
<feature type="region of interest" description="Disordered" evidence="1">
    <location>
        <begin position="44"/>
        <end position="65"/>
    </location>
</feature>
<accession>A0AAQ4EGU9</accession>
<evidence type="ECO:0000313" key="3">
    <source>
        <dbReference type="Proteomes" id="UP001321473"/>
    </source>
</evidence>
<feature type="region of interest" description="Disordered" evidence="1">
    <location>
        <begin position="1"/>
        <end position="31"/>
    </location>
</feature>
<protein>
    <submittedName>
        <fullName evidence="2">Uncharacterized protein</fullName>
    </submittedName>
</protein>
<name>A0AAQ4EGU9_AMBAM</name>
<keyword evidence="3" id="KW-1185">Reference proteome</keyword>
<reference evidence="2 3" key="1">
    <citation type="journal article" date="2023" name="Arcadia Sci">
        <title>De novo assembly of a long-read Amblyomma americanum tick genome.</title>
        <authorList>
            <person name="Chou S."/>
            <person name="Poskanzer K.E."/>
            <person name="Rollins M."/>
            <person name="Thuy-Boun P.S."/>
        </authorList>
    </citation>
    <scope>NUCLEOTIDE SEQUENCE [LARGE SCALE GENOMIC DNA]</scope>
    <source>
        <strain evidence="2">F_SG_1</strain>
        <tissue evidence="2">Salivary glands</tissue>
    </source>
</reference>
<proteinExistence type="predicted"/>
<dbReference type="Proteomes" id="UP001321473">
    <property type="component" value="Unassembled WGS sequence"/>
</dbReference>
<comment type="caution">
    <text evidence="2">The sequence shown here is derived from an EMBL/GenBank/DDBJ whole genome shotgun (WGS) entry which is preliminary data.</text>
</comment>
<evidence type="ECO:0000256" key="1">
    <source>
        <dbReference type="SAM" id="MobiDB-lite"/>
    </source>
</evidence>
<dbReference type="EMBL" id="JARKHS020016035">
    <property type="protein sequence ID" value="KAK8773946.1"/>
    <property type="molecule type" value="Genomic_DNA"/>
</dbReference>
<gene>
    <name evidence="2" type="ORF">V5799_011522</name>
</gene>
<feature type="compositionally biased region" description="Basic and acidic residues" evidence="1">
    <location>
        <begin position="53"/>
        <end position="65"/>
    </location>
</feature>
<evidence type="ECO:0000313" key="2">
    <source>
        <dbReference type="EMBL" id="KAK8773946.1"/>
    </source>
</evidence>